<dbReference type="InterPro" id="IPR000847">
    <property type="entry name" value="LysR_HTH_N"/>
</dbReference>
<dbReference type="Pfam" id="PF03466">
    <property type="entry name" value="LysR_substrate"/>
    <property type="match status" value="1"/>
</dbReference>
<keyword evidence="3 6" id="KW-0238">DNA-binding</keyword>
<sequence length="304" mass="31725">MTLPDVRRLMVLRELKRSGGVQAAAQSLGITASAVSQHLAKLEAETGLGLVVRAGNSKLTLTPAGLRLAARADAIADELVSASSDISELRGAHRRTVTVAAFPTAIQSLVAPAAAVLGAEASAVTVRIVEDRDGSGIRALRAGAADIVIAKRETGEDALADEGMSEDVLIDDPYRIVVPASWPPPAALSELYDSPWVGLPDGMPGALLETIERRDGVRLRREHECVEYPAVLAIVAAGLAAAVVPMLALPEPGGVRVLGAGVPGVGELGSRRIVARYRTEFPRLVPAARFVLDQLAERAAVAAR</sequence>
<dbReference type="AlphaFoldDB" id="A0A2M9BU91"/>
<dbReference type="GO" id="GO:0003700">
    <property type="term" value="F:DNA-binding transcription factor activity"/>
    <property type="evidence" value="ECO:0007669"/>
    <property type="project" value="InterPro"/>
</dbReference>
<evidence type="ECO:0000256" key="3">
    <source>
        <dbReference type="ARBA" id="ARBA00023125"/>
    </source>
</evidence>
<evidence type="ECO:0000259" key="5">
    <source>
        <dbReference type="PROSITE" id="PS50931"/>
    </source>
</evidence>
<dbReference type="EMBL" id="PGFB01000004">
    <property type="protein sequence ID" value="PJJ61482.1"/>
    <property type="molecule type" value="Genomic_DNA"/>
</dbReference>
<dbReference type="Gene3D" id="1.10.10.10">
    <property type="entry name" value="Winged helix-like DNA-binding domain superfamily/Winged helix DNA-binding domain"/>
    <property type="match status" value="1"/>
</dbReference>
<dbReference type="Pfam" id="PF00126">
    <property type="entry name" value="HTH_1"/>
    <property type="match status" value="1"/>
</dbReference>
<dbReference type="Gene3D" id="3.40.190.10">
    <property type="entry name" value="Periplasmic binding protein-like II"/>
    <property type="match status" value="2"/>
</dbReference>
<feature type="domain" description="HTH lysR-type" evidence="5">
    <location>
        <begin position="4"/>
        <end position="62"/>
    </location>
</feature>
<dbReference type="PANTHER" id="PTHR30126:SF39">
    <property type="entry name" value="HTH-TYPE TRANSCRIPTIONAL REGULATOR CYSL"/>
    <property type="match status" value="1"/>
</dbReference>
<evidence type="ECO:0000313" key="7">
    <source>
        <dbReference type="Proteomes" id="UP000230161"/>
    </source>
</evidence>
<dbReference type="InterPro" id="IPR005119">
    <property type="entry name" value="LysR_subst-bd"/>
</dbReference>
<organism evidence="6 7">
    <name type="scientific">Compostimonas suwonensis</name>
    <dbReference type="NCBI Taxonomy" id="1048394"/>
    <lineage>
        <taxon>Bacteria</taxon>
        <taxon>Bacillati</taxon>
        <taxon>Actinomycetota</taxon>
        <taxon>Actinomycetes</taxon>
        <taxon>Micrococcales</taxon>
        <taxon>Microbacteriaceae</taxon>
        <taxon>Compostimonas</taxon>
    </lineage>
</organism>
<gene>
    <name evidence="6" type="ORF">CLV54_2427</name>
</gene>
<keyword evidence="7" id="KW-1185">Reference proteome</keyword>
<evidence type="ECO:0000313" key="6">
    <source>
        <dbReference type="EMBL" id="PJJ61482.1"/>
    </source>
</evidence>
<dbReference type="InterPro" id="IPR036390">
    <property type="entry name" value="WH_DNA-bd_sf"/>
</dbReference>
<dbReference type="InterPro" id="IPR036388">
    <property type="entry name" value="WH-like_DNA-bd_sf"/>
</dbReference>
<keyword evidence="2" id="KW-0805">Transcription regulation</keyword>
<evidence type="ECO:0000256" key="1">
    <source>
        <dbReference type="ARBA" id="ARBA00009437"/>
    </source>
</evidence>
<protein>
    <submittedName>
        <fullName evidence="6">DNA-binding transcriptional LysR family regulator</fullName>
    </submittedName>
</protein>
<dbReference type="GO" id="GO:0000976">
    <property type="term" value="F:transcription cis-regulatory region binding"/>
    <property type="evidence" value="ECO:0007669"/>
    <property type="project" value="TreeGrafter"/>
</dbReference>
<accession>A0A2M9BU91</accession>
<comment type="similarity">
    <text evidence="1">Belongs to the LysR transcriptional regulatory family.</text>
</comment>
<reference evidence="6 7" key="1">
    <citation type="submission" date="2017-11" db="EMBL/GenBank/DDBJ databases">
        <title>Genomic Encyclopedia of Archaeal and Bacterial Type Strains, Phase II (KMG-II): From Individual Species to Whole Genera.</title>
        <authorList>
            <person name="Goeker M."/>
        </authorList>
    </citation>
    <scope>NUCLEOTIDE SEQUENCE [LARGE SCALE GENOMIC DNA]</scope>
    <source>
        <strain evidence="6 7">DSM 25625</strain>
    </source>
</reference>
<evidence type="ECO:0000256" key="4">
    <source>
        <dbReference type="ARBA" id="ARBA00023163"/>
    </source>
</evidence>
<proteinExistence type="inferred from homology"/>
<dbReference type="SUPFAM" id="SSF53850">
    <property type="entry name" value="Periplasmic binding protein-like II"/>
    <property type="match status" value="1"/>
</dbReference>
<dbReference type="SUPFAM" id="SSF46785">
    <property type="entry name" value="Winged helix' DNA-binding domain"/>
    <property type="match status" value="1"/>
</dbReference>
<dbReference type="Proteomes" id="UP000230161">
    <property type="component" value="Unassembled WGS sequence"/>
</dbReference>
<keyword evidence="4" id="KW-0804">Transcription</keyword>
<dbReference type="PANTHER" id="PTHR30126">
    <property type="entry name" value="HTH-TYPE TRANSCRIPTIONAL REGULATOR"/>
    <property type="match status" value="1"/>
</dbReference>
<dbReference type="PROSITE" id="PS50931">
    <property type="entry name" value="HTH_LYSR"/>
    <property type="match status" value="1"/>
</dbReference>
<name>A0A2M9BU91_9MICO</name>
<dbReference type="RefSeq" id="WP_170061990.1">
    <property type="nucleotide sequence ID" value="NZ_PGFB01000004.1"/>
</dbReference>
<comment type="caution">
    <text evidence="6">The sequence shown here is derived from an EMBL/GenBank/DDBJ whole genome shotgun (WGS) entry which is preliminary data.</text>
</comment>
<evidence type="ECO:0000256" key="2">
    <source>
        <dbReference type="ARBA" id="ARBA00023015"/>
    </source>
</evidence>